<reference evidence="4 5" key="1">
    <citation type="submission" date="2020-08" db="EMBL/GenBank/DDBJ databases">
        <title>Genomic Encyclopedia of Type Strains, Phase IV (KMG-V): Genome sequencing to study the core and pangenomes of soil and plant-associated prokaryotes.</title>
        <authorList>
            <person name="Whitman W."/>
        </authorList>
    </citation>
    <scope>NUCLEOTIDE SEQUENCE [LARGE SCALE GENOMIC DNA]</scope>
    <source>
        <strain evidence="4 5">B3ACCR2</strain>
    </source>
</reference>
<dbReference type="PANTHER" id="PTHR32182:SF25">
    <property type="entry name" value="SLR1056 PROTEIN"/>
    <property type="match status" value="1"/>
</dbReference>
<evidence type="ECO:0000259" key="3">
    <source>
        <dbReference type="Pfam" id="PF13304"/>
    </source>
</evidence>
<dbReference type="GO" id="GO:0005524">
    <property type="term" value="F:ATP binding"/>
    <property type="evidence" value="ECO:0007669"/>
    <property type="project" value="InterPro"/>
</dbReference>
<dbReference type="GO" id="GO:0000731">
    <property type="term" value="P:DNA synthesis involved in DNA repair"/>
    <property type="evidence" value="ECO:0007669"/>
    <property type="project" value="TreeGrafter"/>
</dbReference>
<gene>
    <name evidence="4" type="ORF">FHW14_003095</name>
</gene>
<evidence type="ECO:0000256" key="2">
    <source>
        <dbReference type="SAM" id="MobiDB-lite"/>
    </source>
</evidence>
<dbReference type="GO" id="GO:0009432">
    <property type="term" value="P:SOS response"/>
    <property type="evidence" value="ECO:0007669"/>
    <property type="project" value="UniProtKB-KW"/>
</dbReference>
<accession>A0A839Q0X1</accession>
<sequence>MSGYRSLRDVVVPLHGLDVVRGPNGSGKSSLYRSLRLLAGCGRGDVVGTLAREGGLQSALWAGPATLGGTRRGGHAVEGTRRRGPISLQLGFTTGELGYLVDLGLPSQSPGSPSAFVRDPEIKREIVFAGPVMRPAGVLVRRQWSVVQSRSADDDWDDGGGGGFDEWESDPAEPGHVHAPGGRAASGRVRPTPKGWTELTRSLQPWQSMLTELADPHRAPELLALRRMIRGWRFYDGFRTDVDAPARRSQVGTRTPVLADDASDLAAALQTIRENGRSQLDAAVADAFDGAVLDVAVTDGRFDVQLHQPGMLRPLSAAELSDGTLRYLIWVAALLTVDPPPLMVLNEPETSLHPDLVPPLARLIRTAATRSQVMVVSHSDLLVRALGAEWDDVDTEEDDLDEDDRETGLGSPPRTVTLGKDLGETFVQGQGLLSTPPWSWGSRR</sequence>
<protein>
    <submittedName>
        <fullName evidence="4">Putative ATPase</fullName>
    </submittedName>
</protein>
<proteinExistence type="predicted"/>
<dbReference type="Proteomes" id="UP000590811">
    <property type="component" value="Unassembled WGS sequence"/>
</dbReference>
<evidence type="ECO:0000313" key="4">
    <source>
        <dbReference type="EMBL" id="MBB2987906.1"/>
    </source>
</evidence>
<comment type="caution">
    <text evidence="4">The sequence shown here is derived from an EMBL/GenBank/DDBJ whole genome shotgun (WGS) entry which is preliminary data.</text>
</comment>
<dbReference type="Pfam" id="PF13304">
    <property type="entry name" value="AAA_21"/>
    <property type="match status" value="1"/>
</dbReference>
<feature type="compositionally biased region" description="Acidic residues" evidence="2">
    <location>
        <begin position="394"/>
        <end position="405"/>
    </location>
</feature>
<keyword evidence="1" id="KW-0227">DNA damage</keyword>
<evidence type="ECO:0000256" key="1">
    <source>
        <dbReference type="ARBA" id="ARBA00023236"/>
    </source>
</evidence>
<dbReference type="EMBL" id="JACHVT010000007">
    <property type="protein sequence ID" value="MBB2987906.1"/>
    <property type="molecule type" value="Genomic_DNA"/>
</dbReference>
<feature type="domain" description="ATPase AAA-type core" evidence="3">
    <location>
        <begin position="165"/>
        <end position="383"/>
    </location>
</feature>
<evidence type="ECO:0000313" key="5">
    <source>
        <dbReference type="Proteomes" id="UP000590811"/>
    </source>
</evidence>
<organism evidence="4 5">
    <name type="scientific">Terracoccus luteus</name>
    <dbReference type="NCBI Taxonomy" id="53356"/>
    <lineage>
        <taxon>Bacteria</taxon>
        <taxon>Bacillati</taxon>
        <taxon>Actinomycetota</taxon>
        <taxon>Actinomycetes</taxon>
        <taxon>Micrococcales</taxon>
        <taxon>Intrasporangiaceae</taxon>
        <taxon>Terracoccus</taxon>
    </lineage>
</organism>
<dbReference type="GO" id="GO:0016887">
    <property type="term" value="F:ATP hydrolysis activity"/>
    <property type="evidence" value="ECO:0007669"/>
    <property type="project" value="InterPro"/>
</dbReference>
<name>A0A839Q0X1_9MICO</name>
<feature type="region of interest" description="Disordered" evidence="2">
    <location>
        <begin position="151"/>
        <end position="190"/>
    </location>
</feature>
<keyword evidence="1" id="KW-0742">SOS response</keyword>
<dbReference type="InterPro" id="IPR003959">
    <property type="entry name" value="ATPase_AAA_core"/>
</dbReference>
<dbReference type="SUPFAM" id="SSF52540">
    <property type="entry name" value="P-loop containing nucleoside triphosphate hydrolases"/>
    <property type="match status" value="1"/>
</dbReference>
<dbReference type="PIRSF" id="PIRSF029347">
    <property type="entry name" value="RecF"/>
    <property type="match status" value="1"/>
</dbReference>
<feature type="region of interest" description="Disordered" evidence="2">
    <location>
        <begin position="394"/>
        <end position="419"/>
    </location>
</feature>
<dbReference type="GO" id="GO:0006302">
    <property type="term" value="P:double-strand break repair"/>
    <property type="evidence" value="ECO:0007669"/>
    <property type="project" value="TreeGrafter"/>
</dbReference>
<dbReference type="InterPro" id="IPR027417">
    <property type="entry name" value="P-loop_NTPase"/>
</dbReference>
<dbReference type="InterPro" id="IPR014555">
    <property type="entry name" value="RecF-like"/>
</dbReference>
<dbReference type="AlphaFoldDB" id="A0A839Q0X1"/>
<dbReference type="PANTHER" id="PTHR32182">
    <property type="entry name" value="DNA REPLICATION AND REPAIR PROTEIN RECF"/>
    <property type="match status" value="1"/>
</dbReference>
<dbReference type="Gene3D" id="3.40.50.300">
    <property type="entry name" value="P-loop containing nucleotide triphosphate hydrolases"/>
    <property type="match status" value="1"/>
</dbReference>